<dbReference type="InterPro" id="IPR050155">
    <property type="entry name" value="HAD-like_hydrolase_sf"/>
</dbReference>
<evidence type="ECO:0000313" key="2">
    <source>
        <dbReference type="EMBL" id="QSB15177.1"/>
    </source>
</evidence>
<keyword evidence="2" id="KW-0378">Hydrolase</keyword>
<dbReference type="EMBL" id="CP070499">
    <property type="protein sequence ID" value="QSB15177.1"/>
    <property type="molecule type" value="Genomic_DNA"/>
</dbReference>
<dbReference type="InterPro" id="IPR006439">
    <property type="entry name" value="HAD-SF_hydro_IA"/>
</dbReference>
<dbReference type="GO" id="GO:0005829">
    <property type="term" value="C:cytosol"/>
    <property type="evidence" value="ECO:0007669"/>
    <property type="project" value="TreeGrafter"/>
</dbReference>
<reference evidence="2" key="1">
    <citation type="submission" date="2021-02" db="EMBL/GenBank/DDBJ databases">
        <title>Natrosporangium hydrolyticum gen. nov., sp. nov, a haloalkaliphilic actinobacterium from a soda solonchak soil.</title>
        <authorList>
            <person name="Sorokin D.Y."/>
            <person name="Khijniak T.V."/>
            <person name="Zakharycheva A.P."/>
            <person name="Boueva O.V."/>
            <person name="Ariskina E.V."/>
            <person name="Hahnke R.L."/>
            <person name="Bunk B."/>
            <person name="Sproer C."/>
            <person name="Schumann P."/>
            <person name="Evtushenko L.I."/>
            <person name="Kublanov I.V."/>
        </authorList>
    </citation>
    <scope>NUCLEOTIDE SEQUENCE</scope>
    <source>
        <strain evidence="2">DSM 106523</strain>
    </source>
</reference>
<dbReference type="CDD" id="cd01427">
    <property type="entry name" value="HAD_like"/>
    <property type="match status" value="1"/>
</dbReference>
<dbReference type="Proteomes" id="UP000662857">
    <property type="component" value="Chromosome"/>
</dbReference>
<dbReference type="Gene3D" id="3.40.50.1000">
    <property type="entry name" value="HAD superfamily/HAD-like"/>
    <property type="match status" value="1"/>
</dbReference>
<sequence length="268" mass="28042">MPGNTPHTAIARSSAAHAYGSPSPRPRQAAATTPPYSLAQVLGETGPLLLDFDGPVCALYAAVPAATVAERLCQALTDHGFTLPRHIADEPDALAVLRHTVTFGNPKLTARVDDELRRAERHAIDSAAPTRYAREIIVAAHHAGRPLAIVSNNAESAIRAYLTAHRLARYIDHIVGRPHGDPGGMKPNPAPVHAALTALAAQPSECALIGDSTSDITAGHAAGVRTIGYANKPGKYRRLTAAGADAVADGAPDFAHLARLLHNEADPI</sequence>
<dbReference type="KEGG" id="nhy:JQS43_02040"/>
<keyword evidence="3" id="KW-1185">Reference proteome</keyword>
<organism evidence="2 3">
    <name type="scientific">Natronosporangium hydrolyticum</name>
    <dbReference type="NCBI Taxonomy" id="2811111"/>
    <lineage>
        <taxon>Bacteria</taxon>
        <taxon>Bacillati</taxon>
        <taxon>Actinomycetota</taxon>
        <taxon>Actinomycetes</taxon>
        <taxon>Micromonosporales</taxon>
        <taxon>Micromonosporaceae</taxon>
        <taxon>Natronosporangium</taxon>
    </lineage>
</organism>
<dbReference type="SUPFAM" id="SSF56784">
    <property type="entry name" value="HAD-like"/>
    <property type="match status" value="1"/>
</dbReference>
<name>A0A895YBN3_9ACTN</name>
<protein>
    <submittedName>
        <fullName evidence="2">HAD-IA family hydrolase</fullName>
    </submittedName>
</protein>
<gene>
    <name evidence="2" type="ORF">JQS43_02040</name>
</gene>
<dbReference type="NCBIfam" id="TIGR01509">
    <property type="entry name" value="HAD-SF-IA-v3"/>
    <property type="match status" value="1"/>
</dbReference>
<dbReference type="PANTHER" id="PTHR43434:SF1">
    <property type="entry name" value="PHOSPHOGLYCOLATE PHOSPHATASE"/>
    <property type="match status" value="1"/>
</dbReference>
<evidence type="ECO:0000313" key="3">
    <source>
        <dbReference type="Proteomes" id="UP000662857"/>
    </source>
</evidence>
<accession>A0A895YBN3</accession>
<proteinExistence type="predicted"/>
<dbReference type="Pfam" id="PF13419">
    <property type="entry name" value="HAD_2"/>
    <property type="match status" value="1"/>
</dbReference>
<feature type="region of interest" description="Disordered" evidence="1">
    <location>
        <begin position="1"/>
        <end position="32"/>
    </location>
</feature>
<dbReference type="InterPro" id="IPR036412">
    <property type="entry name" value="HAD-like_sf"/>
</dbReference>
<dbReference type="GO" id="GO:0006281">
    <property type="term" value="P:DNA repair"/>
    <property type="evidence" value="ECO:0007669"/>
    <property type="project" value="TreeGrafter"/>
</dbReference>
<evidence type="ECO:0000256" key="1">
    <source>
        <dbReference type="SAM" id="MobiDB-lite"/>
    </source>
</evidence>
<dbReference type="PANTHER" id="PTHR43434">
    <property type="entry name" value="PHOSPHOGLYCOLATE PHOSPHATASE"/>
    <property type="match status" value="1"/>
</dbReference>
<dbReference type="InterPro" id="IPR041492">
    <property type="entry name" value="HAD_2"/>
</dbReference>
<dbReference type="GO" id="GO:0008967">
    <property type="term" value="F:phosphoglycolate phosphatase activity"/>
    <property type="evidence" value="ECO:0007669"/>
    <property type="project" value="TreeGrafter"/>
</dbReference>
<dbReference type="RefSeq" id="WP_239677352.1">
    <property type="nucleotide sequence ID" value="NZ_CP070499.1"/>
</dbReference>
<dbReference type="AlphaFoldDB" id="A0A895YBN3"/>
<dbReference type="InterPro" id="IPR023214">
    <property type="entry name" value="HAD_sf"/>
</dbReference>
<dbReference type="NCBIfam" id="TIGR01549">
    <property type="entry name" value="HAD-SF-IA-v1"/>
    <property type="match status" value="1"/>
</dbReference>
<dbReference type="Gene3D" id="1.10.150.240">
    <property type="entry name" value="Putative phosphatase, domain 2"/>
    <property type="match status" value="1"/>
</dbReference>
<dbReference type="InterPro" id="IPR023198">
    <property type="entry name" value="PGP-like_dom2"/>
</dbReference>